<dbReference type="PRINTS" id="PR00080">
    <property type="entry name" value="SDRFAMILY"/>
</dbReference>
<sequence>MESNEKKTVLITGATSGIGKALAHKFAGNGYDIIAVSRNEDELNKITSEIQNQYGVEVFSIKKDLAQDGAAKEVYSEVKQTKRTVNILVNDAGVGQRGNFVDIPTEKDSEIIHLNVLALAQLTKLYAKEMVERDEGRILNLGSIAGFQPGPMMAIYHATKAFVVSFSEALATELKDMKSAVTVTCLCPGPTDTNFFSRADMENTNVVANKDKLMESPHKVAEEGYEALMKGERIHIPGASNKVMTFTRRVIPKSLQAKIQKKFYETHEE</sequence>
<evidence type="ECO:0000256" key="2">
    <source>
        <dbReference type="ARBA" id="ARBA00023002"/>
    </source>
</evidence>
<dbReference type="Gene3D" id="3.40.50.720">
    <property type="entry name" value="NAD(P)-binding Rossmann-like Domain"/>
    <property type="match status" value="1"/>
</dbReference>
<protein>
    <submittedName>
        <fullName evidence="4">SDR family oxidoreductase</fullName>
        <ecNumber evidence="4">1.-.-.-</ecNumber>
    </submittedName>
</protein>
<dbReference type="GO" id="GO:0016491">
    <property type="term" value="F:oxidoreductase activity"/>
    <property type="evidence" value="ECO:0007669"/>
    <property type="project" value="UniProtKB-KW"/>
</dbReference>
<evidence type="ECO:0000313" key="5">
    <source>
        <dbReference type="Proteomes" id="UP001248819"/>
    </source>
</evidence>
<dbReference type="PANTHER" id="PTHR42901:SF1">
    <property type="entry name" value="ALCOHOL DEHYDROGENASE"/>
    <property type="match status" value="1"/>
</dbReference>
<name>A0ABU3CYU0_9FLAO</name>
<dbReference type="PIRSF" id="PIRSF000126">
    <property type="entry name" value="11-beta-HSD1"/>
    <property type="match status" value="1"/>
</dbReference>
<keyword evidence="5" id="KW-1185">Reference proteome</keyword>
<gene>
    <name evidence="4" type="ORF">RM529_15425</name>
</gene>
<comment type="similarity">
    <text evidence="1 3">Belongs to the short-chain dehydrogenases/reductases (SDR) family.</text>
</comment>
<accession>A0ABU3CYU0</accession>
<organism evidence="4 5">
    <name type="scientific">Autumnicola edwardsiae</name>
    <dbReference type="NCBI Taxonomy" id="3075594"/>
    <lineage>
        <taxon>Bacteria</taxon>
        <taxon>Pseudomonadati</taxon>
        <taxon>Bacteroidota</taxon>
        <taxon>Flavobacteriia</taxon>
        <taxon>Flavobacteriales</taxon>
        <taxon>Flavobacteriaceae</taxon>
        <taxon>Autumnicola</taxon>
    </lineage>
</organism>
<dbReference type="Proteomes" id="UP001248819">
    <property type="component" value="Unassembled WGS sequence"/>
</dbReference>
<comment type="caution">
    <text evidence="4">The sequence shown here is derived from an EMBL/GenBank/DDBJ whole genome shotgun (WGS) entry which is preliminary data.</text>
</comment>
<proteinExistence type="inferred from homology"/>
<evidence type="ECO:0000256" key="1">
    <source>
        <dbReference type="ARBA" id="ARBA00006484"/>
    </source>
</evidence>
<dbReference type="PANTHER" id="PTHR42901">
    <property type="entry name" value="ALCOHOL DEHYDROGENASE"/>
    <property type="match status" value="1"/>
</dbReference>
<dbReference type="Pfam" id="PF00106">
    <property type="entry name" value="adh_short"/>
    <property type="match status" value="1"/>
</dbReference>
<evidence type="ECO:0000313" key="4">
    <source>
        <dbReference type="EMBL" id="MDT0651546.1"/>
    </source>
</evidence>
<keyword evidence="2 4" id="KW-0560">Oxidoreductase</keyword>
<evidence type="ECO:0000256" key="3">
    <source>
        <dbReference type="RuleBase" id="RU000363"/>
    </source>
</evidence>
<dbReference type="EC" id="1.-.-.-" evidence="4"/>
<dbReference type="InterPro" id="IPR002347">
    <property type="entry name" value="SDR_fam"/>
</dbReference>
<dbReference type="InterPro" id="IPR036291">
    <property type="entry name" value="NAD(P)-bd_dom_sf"/>
</dbReference>
<dbReference type="PRINTS" id="PR00081">
    <property type="entry name" value="GDHRDH"/>
</dbReference>
<dbReference type="RefSeq" id="WP_311485648.1">
    <property type="nucleotide sequence ID" value="NZ_JAVRHP010000127.1"/>
</dbReference>
<dbReference type="CDD" id="cd05233">
    <property type="entry name" value="SDR_c"/>
    <property type="match status" value="1"/>
</dbReference>
<dbReference type="EMBL" id="JAVRHP010000127">
    <property type="protein sequence ID" value="MDT0651546.1"/>
    <property type="molecule type" value="Genomic_DNA"/>
</dbReference>
<reference evidence="4 5" key="1">
    <citation type="submission" date="2023-09" db="EMBL/GenBank/DDBJ databases">
        <authorList>
            <person name="Rey-Velasco X."/>
        </authorList>
    </citation>
    <scope>NUCLEOTIDE SEQUENCE [LARGE SCALE GENOMIC DNA]</scope>
    <source>
        <strain evidence="4 5">F297</strain>
    </source>
</reference>
<dbReference type="SUPFAM" id="SSF51735">
    <property type="entry name" value="NAD(P)-binding Rossmann-fold domains"/>
    <property type="match status" value="1"/>
</dbReference>